<comment type="similarity">
    <text evidence="1">Belongs to the round spermatid basic protein 1 family.</text>
</comment>
<feature type="compositionally biased region" description="Basic and acidic residues" evidence="2">
    <location>
        <begin position="730"/>
        <end position="741"/>
    </location>
</feature>
<feature type="region of interest" description="Disordered" evidence="2">
    <location>
        <begin position="709"/>
        <end position="741"/>
    </location>
</feature>
<dbReference type="EMBL" id="OU963917">
    <property type="protein sequence ID" value="CAH0403586.1"/>
    <property type="molecule type" value="Genomic_DNA"/>
</dbReference>
<reference evidence="3" key="1">
    <citation type="submission" date="2021-12" db="EMBL/GenBank/DDBJ databases">
        <authorList>
            <person name="King R."/>
        </authorList>
    </citation>
    <scope>NUCLEOTIDE SEQUENCE</scope>
</reference>
<feature type="compositionally biased region" description="Polar residues" evidence="2">
    <location>
        <begin position="1"/>
        <end position="11"/>
    </location>
</feature>
<organism evidence="3 4">
    <name type="scientific">Chilo suppressalis</name>
    <name type="common">Asiatic rice borer moth</name>
    <dbReference type="NCBI Taxonomy" id="168631"/>
    <lineage>
        <taxon>Eukaryota</taxon>
        <taxon>Metazoa</taxon>
        <taxon>Ecdysozoa</taxon>
        <taxon>Arthropoda</taxon>
        <taxon>Hexapoda</taxon>
        <taxon>Insecta</taxon>
        <taxon>Pterygota</taxon>
        <taxon>Neoptera</taxon>
        <taxon>Endopterygota</taxon>
        <taxon>Lepidoptera</taxon>
        <taxon>Glossata</taxon>
        <taxon>Ditrysia</taxon>
        <taxon>Pyraloidea</taxon>
        <taxon>Crambidae</taxon>
        <taxon>Crambinae</taxon>
        <taxon>Chilo</taxon>
    </lineage>
</organism>
<feature type="compositionally biased region" description="Basic and acidic residues" evidence="2">
    <location>
        <begin position="879"/>
        <end position="888"/>
    </location>
</feature>
<evidence type="ECO:0000313" key="3">
    <source>
        <dbReference type="EMBL" id="CAH0403586.1"/>
    </source>
</evidence>
<dbReference type="Proteomes" id="UP001153292">
    <property type="component" value="Chromosome 24"/>
</dbReference>
<protein>
    <recommendedName>
        <fullName evidence="5">Round spermatid basic protein 1-like protein</fullName>
    </recommendedName>
</protein>
<evidence type="ECO:0008006" key="5">
    <source>
        <dbReference type="Google" id="ProtNLM"/>
    </source>
</evidence>
<proteinExistence type="inferred from homology"/>
<feature type="region of interest" description="Disordered" evidence="2">
    <location>
        <begin position="1"/>
        <end position="41"/>
    </location>
</feature>
<accession>A0ABN8B714</accession>
<dbReference type="PANTHER" id="PTHR13354:SF11">
    <property type="entry name" value="LYSINE-SPECIFIC DEMETHYLASE 9"/>
    <property type="match status" value="1"/>
</dbReference>
<feature type="compositionally biased region" description="Basic and acidic residues" evidence="2">
    <location>
        <begin position="14"/>
        <end position="24"/>
    </location>
</feature>
<feature type="compositionally biased region" description="Basic and acidic residues" evidence="2">
    <location>
        <begin position="754"/>
        <end position="766"/>
    </location>
</feature>
<dbReference type="PANTHER" id="PTHR13354">
    <property type="entry name" value="ROUND SPERMATID BASIC PROTEIN 1"/>
    <property type="match status" value="1"/>
</dbReference>
<feature type="compositionally biased region" description="Basic and acidic residues" evidence="2">
    <location>
        <begin position="773"/>
        <end position="871"/>
    </location>
</feature>
<feature type="region of interest" description="Disordered" evidence="2">
    <location>
        <begin position="754"/>
        <end position="951"/>
    </location>
</feature>
<evidence type="ECO:0000256" key="1">
    <source>
        <dbReference type="ARBA" id="ARBA00010560"/>
    </source>
</evidence>
<evidence type="ECO:0000256" key="2">
    <source>
        <dbReference type="SAM" id="MobiDB-lite"/>
    </source>
</evidence>
<name>A0ABN8B714_CHISP</name>
<feature type="compositionally biased region" description="Basic residues" evidence="2">
    <location>
        <begin position="889"/>
        <end position="904"/>
    </location>
</feature>
<dbReference type="InterPro" id="IPR026306">
    <property type="entry name" value="RSBN1/Dpy-2/CEP530"/>
</dbReference>
<feature type="region of interest" description="Disordered" evidence="2">
    <location>
        <begin position="278"/>
        <end position="314"/>
    </location>
</feature>
<evidence type="ECO:0000313" key="4">
    <source>
        <dbReference type="Proteomes" id="UP001153292"/>
    </source>
</evidence>
<sequence>MASDQPLQSNVKVGENRDFVEDHNGLNNEADAGEGTKRRRVTHDYRKLSKLGYDPSVSTNMKHLQSHDSKGKKRKFFEGSRELCVWGDSAKPAKLSKIWPVFDSGGFGDAVMLTLEVSNKARSLNPLLHNTQQFSLNDPLLSDWFGGINLSWRQSQLGSEYPDDDITKRIFSSVSKQLRIINTHFQRAMFKYKYPRVTRSNVLLDNSSAWRLGTNFSVALKAIRFQSTPRRELPCYGNLELPFKIKQESSVSPQIYASIGRSVKTETDKLQEVKVKVESDKVKVERDREKEKERERERSSHSSRHSSSSSSCHHCRRRARIKRCSIGVQCRRDRPGLPSADTWGPLADTVAVKELKYHRLMRVETHPNGGASVVYLHQRDVDMLNQHQQECLAKEFLKLVFSEDSDGWAHFVCGVVRGAAASLPCLLQYLAEEHPNLTVKAGVLARASDIETTTVSRYYQQVQQSYAAGTFRSGPLHQISLVGTVHEEVGGYFPDMLKLLGNCPFLNLTMPWGPMSAVEMEPQESNDGPILWIRPGEQLVPTAELGKSPIKKRRTGINELRNLQYLPRWSEAREFLFEDRTRAHADHVGHGLDRITTAAVGVLKAIHCGDESDRGRITKDVVAFHAGDFNKLVQLLQLDLYEPPISQCVTWLEEAKLNQLRREGVRYSRLPLCADDVYFLPRNIIHQFRTVSAVASVAWHLRLKQYYPSSEASSPADERPPPEPVPTVEPEPKKSSKHKEGVIEMRALCAKFKEKPAQVTENRKSLDSSVSPEKADDKRDKKPEIKTEKPDKVDKEVKTERTEKAERTEHKTDRSEHKSERTEHRTEKSEHRSEHKSDRTDHKSDRTEHKSDRNDKSEKSIVKNDRVDKDKNHRHSSDKHRTERSDKHDHHRRHSSSRSHKSHKSDRPREHKEHRSDDRHKSRDKEAVKDKQEHKSDGVKLPNDVAQKPPD</sequence>
<gene>
    <name evidence="3" type="ORF">CHILSU_LOCUS6867</name>
</gene>
<keyword evidence="4" id="KW-1185">Reference proteome</keyword>
<feature type="compositionally biased region" description="Basic and acidic residues" evidence="2">
    <location>
        <begin position="278"/>
        <end position="300"/>
    </location>
</feature>
<feature type="compositionally biased region" description="Basic and acidic residues" evidence="2">
    <location>
        <begin position="905"/>
        <end position="938"/>
    </location>
</feature>